<keyword evidence="5" id="KW-0269">Exonuclease</keyword>
<reference evidence="13" key="2">
    <citation type="submission" date="2022-10" db="EMBL/GenBank/DDBJ databases">
        <authorList>
            <consortium name="ENA_rothamsted_submissions"/>
            <consortium name="culmorum"/>
            <person name="King R."/>
        </authorList>
    </citation>
    <scope>NUCLEOTIDE SEQUENCE</scope>
</reference>
<reference evidence="13" key="1">
    <citation type="submission" date="2022-02" db="EMBL/GenBank/DDBJ databases">
        <authorList>
            <person name="King R."/>
        </authorList>
    </citation>
    <scope>NUCLEOTIDE SEQUENCE</scope>
</reference>
<comment type="subcellular location">
    <subcellularLocation>
        <location evidence="1">Nucleus</location>
    </subcellularLocation>
</comment>
<dbReference type="GO" id="GO:0008408">
    <property type="term" value="F:3'-5' exonuclease activity"/>
    <property type="evidence" value="ECO:0007669"/>
    <property type="project" value="InterPro"/>
</dbReference>
<evidence type="ECO:0000256" key="1">
    <source>
        <dbReference type="ARBA" id="ARBA00004123"/>
    </source>
</evidence>
<comment type="function">
    <text evidence="11">Has exonuclease activity on both single-stranded and duplex templates bearing overhangs, but not blunt ended duplex DNA, and cleaves in a 3'-5' direction. Essential for the formation of DNA replication focal centers. Has an important role in maintaining genome stability.</text>
</comment>
<evidence type="ECO:0000256" key="6">
    <source>
        <dbReference type="ARBA" id="ARBA00022842"/>
    </source>
</evidence>
<dbReference type="GO" id="GO:0003676">
    <property type="term" value="F:nucleic acid binding"/>
    <property type="evidence" value="ECO:0007669"/>
    <property type="project" value="InterPro"/>
</dbReference>
<dbReference type="Pfam" id="PF01612">
    <property type="entry name" value="DNA_pol_A_exo1"/>
    <property type="match status" value="1"/>
</dbReference>
<keyword evidence="6" id="KW-0460">Magnesium</keyword>
<comment type="similarity">
    <text evidence="8">Belongs to the WRNexo family.</text>
</comment>
<dbReference type="PANTHER" id="PTHR13620">
    <property type="entry name" value="3-5 EXONUCLEASE"/>
    <property type="match status" value="1"/>
</dbReference>
<dbReference type="PANTHER" id="PTHR13620:SF109">
    <property type="entry name" value="3'-5' EXONUCLEASE"/>
    <property type="match status" value="1"/>
</dbReference>
<dbReference type="SUPFAM" id="SSF53098">
    <property type="entry name" value="Ribonuclease H-like"/>
    <property type="match status" value="1"/>
</dbReference>
<evidence type="ECO:0000256" key="3">
    <source>
        <dbReference type="ARBA" id="ARBA00022723"/>
    </source>
</evidence>
<accession>A0A9P0JFA1</accession>
<evidence type="ECO:0000313" key="14">
    <source>
        <dbReference type="Proteomes" id="UP001154329"/>
    </source>
</evidence>
<keyword evidence="3" id="KW-0479">Metal-binding</keyword>
<evidence type="ECO:0000256" key="7">
    <source>
        <dbReference type="ARBA" id="ARBA00023242"/>
    </source>
</evidence>
<dbReference type="AlphaFoldDB" id="A0A9P0JFA1"/>
<dbReference type="InterPro" id="IPR036397">
    <property type="entry name" value="RNaseH_sf"/>
</dbReference>
<evidence type="ECO:0000256" key="2">
    <source>
        <dbReference type="ARBA" id="ARBA00022722"/>
    </source>
</evidence>
<sequence length="226" mass="26316">MANELQDLPLWMTEKPVINKTKEFIQFKGQIKQCIYPNMLASYAEEILNKIESSKIHKVVYGFDMEWPVTYNRKSNKTALIQICIDHSTCYLFHVYHIIKLPSIFVYLINHPRVRWSGVCIKNDFLKLGRDFNVDVSGALSNIIDLGTYTNKVLDFDSSTIWSMANLVQQLLKKDVNKDGNIRISSWDNTTLDQNQCMYAATDAFISLILYERLKKFDKEDELQIN</sequence>
<feature type="domain" description="3'-5' exonuclease" evidence="12">
    <location>
        <begin position="44"/>
        <end position="219"/>
    </location>
</feature>
<dbReference type="Proteomes" id="UP001154329">
    <property type="component" value="Chromosome 4"/>
</dbReference>
<keyword evidence="4" id="KW-0378">Hydrolase</keyword>
<name>A0A9P0JFA1_APHGO</name>
<evidence type="ECO:0000256" key="9">
    <source>
        <dbReference type="ARBA" id="ARBA00040531"/>
    </source>
</evidence>
<dbReference type="Gene3D" id="3.30.420.10">
    <property type="entry name" value="Ribonuclease H-like superfamily/Ribonuclease H"/>
    <property type="match status" value="1"/>
</dbReference>
<evidence type="ECO:0000256" key="10">
    <source>
        <dbReference type="ARBA" id="ARBA00042761"/>
    </source>
</evidence>
<dbReference type="InterPro" id="IPR002562">
    <property type="entry name" value="3'-5'_exonuclease_dom"/>
</dbReference>
<protein>
    <recommendedName>
        <fullName evidence="9">3'-5' exonuclease</fullName>
    </recommendedName>
    <alternativeName>
        <fullName evidence="10">Werner Syndrome-like exonuclease</fullName>
    </alternativeName>
</protein>
<evidence type="ECO:0000259" key="12">
    <source>
        <dbReference type="SMART" id="SM00474"/>
    </source>
</evidence>
<dbReference type="GO" id="GO:0005634">
    <property type="term" value="C:nucleus"/>
    <property type="evidence" value="ECO:0007669"/>
    <property type="project" value="UniProtKB-SubCell"/>
</dbReference>
<evidence type="ECO:0000256" key="4">
    <source>
        <dbReference type="ARBA" id="ARBA00022801"/>
    </source>
</evidence>
<dbReference type="EMBL" id="OU899037">
    <property type="protein sequence ID" value="CAH1737999.1"/>
    <property type="molecule type" value="Genomic_DNA"/>
</dbReference>
<keyword evidence="7" id="KW-0539">Nucleus</keyword>
<dbReference type="SMART" id="SM00474">
    <property type="entry name" value="35EXOc"/>
    <property type="match status" value="1"/>
</dbReference>
<keyword evidence="2" id="KW-0540">Nuclease</keyword>
<dbReference type="GO" id="GO:0006139">
    <property type="term" value="P:nucleobase-containing compound metabolic process"/>
    <property type="evidence" value="ECO:0007669"/>
    <property type="project" value="InterPro"/>
</dbReference>
<keyword evidence="14" id="KW-1185">Reference proteome</keyword>
<dbReference type="InterPro" id="IPR012337">
    <property type="entry name" value="RNaseH-like_sf"/>
</dbReference>
<evidence type="ECO:0000256" key="11">
    <source>
        <dbReference type="ARBA" id="ARBA00045901"/>
    </source>
</evidence>
<dbReference type="InterPro" id="IPR051132">
    <property type="entry name" value="3-5_Exonuclease_domain"/>
</dbReference>
<evidence type="ECO:0000256" key="5">
    <source>
        <dbReference type="ARBA" id="ARBA00022839"/>
    </source>
</evidence>
<gene>
    <name evidence="13" type="ORF">APHIGO_LOCUS11420</name>
</gene>
<dbReference type="CDD" id="cd06141">
    <property type="entry name" value="WRN_exo"/>
    <property type="match status" value="1"/>
</dbReference>
<proteinExistence type="inferred from homology"/>
<evidence type="ECO:0000256" key="8">
    <source>
        <dbReference type="ARBA" id="ARBA00037949"/>
    </source>
</evidence>
<evidence type="ECO:0000313" key="13">
    <source>
        <dbReference type="EMBL" id="CAH1737999.1"/>
    </source>
</evidence>
<dbReference type="GO" id="GO:0046872">
    <property type="term" value="F:metal ion binding"/>
    <property type="evidence" value="ECO:0007669"/>
    <property type="project" value="UniProtKB-KW"/>
</dbReference>
<organism evidence="13 14">
    <name type="scientific">Aphis gossypii</name>
    <name type="common">Cotton aphid</name>
    <dbReference type="NCBI Taxonomy" id="80765"/>
    <lineage>
        <taxon>Eukaryota</taxon>
        <taxon>Metazoa</taxon>
        <taxon>Ecdysozoa</taxon>
        <taxon>Arthropoda</taxon>
        <taxon>Hexapoda</taxon>
        <taxon>Insecta</taxon>
        <taxon>Pterygota</taxon>
        <taxon>Neoptera</taxon>
        <taxon>Paraneoptera</taxon>
        <taxon>Hemiptera</taxon>
        <taxon>Sternorrhyncha</taxon>
        <taxon>Aphidomorpha</taxon>
        <taxon>Aphidoidea</taxon>
        <taxon>Aphididae</taxon>
        <taxon>Aphidini</taxon>
        <taxon>Aphis</taxon>
        <taxon>Aphis</taxon>
    </lineage>
</organism>